<reference evidence="3 4" key="1">
    <citation type="submission" date="2018-09" db="EMBL/GenBank/DDBJ databases">
        <authorList>
            <person name="Zhu H."/>
        </authorList>
    </citation>
    <scope>NUCLEOTIDE SEQUENCE [LARGE SCALE GENOMIC DNA]</scope>
    <source>
        <strain evidence="3 4">K2R01-6</strain>
    </source>
</reference>
<dbReference type="AlphaFoldDB" id="A0A418WPA9"/>
<feature type="domain" description="YdbS-like PH" evidence="2">
    <location>
        <begin position="267"/>
        <end position="311"/>
    </location>
</feature>
<evidence type="ECO:0000256" key="1">
    <source>
        <dbReference type="SAM" id="Phobius"/>
    </source>
</evidence>
<protein>
    <recommendedName>
        <fullName evidence="2">YdbS-like PH domain-containing protein</fullName>
    </recommendedName>
</protein>
<dbReference type="PANTHER" id="PTHR34473">
    <property type="entry name" value="UPF0699 TRANSMEMBRANE PROTEIN YDBS"/>
    <property type="match status" value="1"/>
</dbReference>
<feature type="domain" description="YdbS-like PH" evidence="2">
    <location>
        <begin position="398"/>
        <end position="476"/>
    </location>
</feature>
<evidence type="ECO:0000313" key="3">
    <source>
        <dbReference type="EMBL" id="RJF93060.1"/>
    </source>
</evidence>
<comment type="caution">
    <text evidence="3">The sequence shown here is derived from an EMBL/GenBank/DDBJ whole genome shotgun (WGS) entry which is preliminary data.</text>
</comment>
<proteinExistence type="predicted"/>
<gene>
    <name evidence="3" type="ORF">D3876_01395</name>
</gene>
<keyword evidence="4" id="KW-1185">Reference proteome</keyword>
<keyword evidence="1" id="KW-1133">Transmembrane helix</keyword>
<feature type="domain" description="YdbS-like PH" evidence="2">
    <location>
        <begin position="65"/>
        <end position="143"/>
    </location>
</feature>
<dbReference type="Proteomes" id="UP000286100">
    <property type="component" value="Unassembled WGS sequence"/>
</dbReference>
<dbReference type="PANTHER" id="PTHR34473:SF2">
    <property type="entry name" value="UPF0699 TRANSMEMBRANE PROTEIN YDBT"/>
    <property type="match status" value="1"/>
</dbReference>
<organism evidence="3 4">
    <name type="scientific">Sphingomonas cavernae</name>
    <dbReference type="NCBI Taxonomy" id="2320861"/>
    <lineage>
        <taxon>Bacteria</taxon>
        <taxon>Pseudomonadati</taxon>
        <taxon>Pseudomonadota</taxon>
        <taxon>Alphaproteobacteria</taxon>
        <taxon>Sphingomonadales</taxon>
        <taxon>Sphingomonadaceae</taxon>
        <taxon>Sphingomonas</taxon>
    </lineage>
</organism>
<dbReference type="EMBL" id="QYUM01000002">
    <property type="protein sequence ID" value="RJF93060.1"/>
    <property type="molecule type" value="Genomic_DNA"/>
</dbReference>
<dbReference type="PIRSF" id="PIRSF026631">
    <property type="entry name" value="UCP026631"/>
    <property type="match status" value="1"/>
</dbReference>
<dbReference type="InterPro" id="IPR005182">
    <property type="entry name" value="YdbS-like_PH"/>
</dbReference>
<accession>A0A418WPA9</accession>
<keyword evidence="1" id="KW-0812">Transmembrane</keyword>
<feature type="transmembrane region" description="Helical" evidence="1">
    <location>
        <begin position="45"/>
        <end position="65"/>
    </location>
</feature>
<sequence>MNEATVADRRLHPLSIGLRYLKNLPSTLLGLPALVTFLNDQGIEYFFVMVMVFGVAVLLINWIVWSRFQYGVGAHEIVIESGVISRNRRSIPFERIQDVDIERGPLERLLGLAKVRIETGGAGGDEGLLDSLSLAEADRLRAALRAGRARDQGAPGQPDETATAPVLFAMAVPRVLLSGLFNFSLLYLAGVFALLQTFEQFLPFRLEDWGQWIGFAEDRLDGRFTPATIAAVLLLALLLGVVTGVARTLARDYGFRLAEEPAGLRRDRGLFTRTEIVIPKRRIQLALIRRGAMKRLFGLGELLFQTLSADREGGGKQSVAPLAYEAEMLPILDAANRMRLPDKAVLLQVSRSHVLKAIASHTLVPLLVIAAAAVMFPAAVLGLALVPLLILAAIVERRAHRFALVDDTLYVQRGWWDQKLWIVPIRQAHTLTLLRSPIQRLLGLSTLLVDTAGASSLSDPRIVDLSSETATRLADALAEKLRRPAA</sequence>
<name>A0A418WPA9_9SPHN</name>
<feature type="transmembrane region" description="Helical" evidence="1">
    <location>
        <begin position="175"/>
        <end position="195"/>
    </location>
</feature>
<dbReference type="Pfam" id="PF03703">
    <property type="entry name" value="bPH_2"/>
    <property type="match status" value="3"/>
</dbReference>
<evidence type="ECO:0000259" key="2">
    <source>
        <dbReference type="Pfam" id="PF03703"/>
    </source>
</evidence>
<feature type="transmembrane region" description="Helical" evidence="1">
    <location>
        <begin position="227"/>
        <end position="246"/>
    </location>
</feature>
<dbReference type="OrthoDB" id="8481729at2"/>
<feature type="transmembrane region" description="Helical" evidence="1">
    <location>
        <begin position="366"/>
        <end position="395"/>
    </location>
</feature>
<dbReference type="InterPro" id="IPR014529">
    <property type="entry name" value="UCP026631"/>
</dbReference>
<evidence type="ECO:0000313" key="4">
    <source>
        <dbReference type="Proteomes" id="UP000286100"/>
    </source>
</evidence>
<keyword evidence="1" id="KW-0472">Membrane</keyword>
<dbReference type="RefSeq" id="WP_119759339.1">
    <property type="nucleotide sequence ID" value="NZ_QYUM01000002.1"/>
</dbReference>